<protein>
    <submittedName>
        <fullName evidence="1">Uncharacterized protein</fullName>
    </submittedName>
</protein>
<dbReference type="Proteomes" id="UP000031668">
    <property type="component" value="Unassembled WGS sequence"/>
</dbReference>
<gene>
    <name evidence="1" type="ORF">RF11_15001</name>
</gene>
<name>A0A0C2J3V6_THEKT</name>
<evidence type="ECO:0000313" key="1">
    <source>
        <dbReference type="EMBL" id="KII63767.1"/>
    </source>
</evidence>
<reference evidence="1 2" key="1">
    <citation type="journal article" date="2014" name="Genome Biol. Evol.">
        <title>The genome of the myxosporean Thelohanellus kitauei shows adaptations to nutrient acquisition within its fish host.</title>
        <authorList>
            <person name="Yang Y."/>
            <person name="Xiong J."/>
            <person name="Zhou Z."/>
            <person name="Huo F."/>
            <person name="Miao W."/>
            <person name="Ran C."/>
            <person name="Liu Y."/>
            <person name="Zhang J."/>
            <person name="Feng J."/>
            <person name="Wang M."/>
            <person name="Wang M."/>
            <person name="Wang L."/>
            <person name="Yao B."/>
        </authorList>
    </citation>
    <scope>NUCLEOTIDE SEQUENCE [LARGE SCALE GENOMIC DNA]</scope>
    <source>
        <strain evidence="1">Wuqing</strain>
    </source>
</reference>
<sequence length="185" mass="22401">MGKTSQKLKFYLMRVFQLQEKFIKSIKARVGSKSLQKAESLCDILAEDCSRKIQRICDLFFERHNILIGRSTATRCFRDFHYTLKILWLIPEWRNETQNILARKEYAMNFRRISRIDIKFFLYTKPFFNERVYNAECVLEYLLEIVYNFRAREVSEAYLVMPKVPFHKMAFFQHTIWAFNHVQIS</sequence>
<dbReference type="AlphaFoldDB" id="A0A0C2J3V6"/>
<evidence type="ECO:0000313" key="2">
    <source>
        <dbReference type="Proteomes" id="UP000031668"/>
    </source>
</evidence>
<comment type="caution">
    <text evidence="1">The sequence shown here is derived from an EMBL/GenBank/DDBJ whole genome shotgun (WGS) entry which is preliminary data.</text>
</comment>
<keyword evidence="2" id="KW-1185">Reference proteome</keyword>
<organism evidence="1 2">
    <name type="scientific">Thelohanellus kitauei</name>
    <name type="common">Myxosporean</name>
    <dbReference type="NCBI Taxonomy" id="669202"/>
    <lineage>
        <taxon>Eukaryota</taxon>
        <taxon>Metazoa</taxon>
        <taxon>Cnidaria</taxon>
        <taxon>Myxozoa</taxon>
        <taxon>Myxosporea</taxon>
        <taxon>Bivalvulida</taxon>
        <taxon>Platysporina</taxon>
        <taxon>Myxobolidae</taxon>
        <taxon>Thelohanellus</taxon>
    </lineage>
</organism>
<dbReference type="EMBL" id="JWZT01004591">
    <property type="protein sequence ID" value="KII63767.1"/>
    <property type="molecule type" value="Genomic_DNA"/>
</dbReference>
<proteinExistence type="predicted"/>
<dbReference type="OrthoDB" id="8928061at2759"/>
<accession>A0A0C2J3V6</accession>